<name>A0A6L9QAM4_9ACTN</name>
<dbReference type="GO" id="GO:0001514">
    <property type="term" value="P:selenocysteine incorporation"/>
    <property type="evidence" value="ECO:0007669"/>
    <property type="project" value="InterPro"/>
</dbReference>
<dbReference type="GO" id="GO:0003723">
    <property type="term" value="F:RNA binding"/>
    <property type="evidence" value="ECO:0007669"/>
    <property type="project" value="InterPro"/>
</dbReference>
<dbReference type="GO" id="GO:0003746">
    <property type="term" value="F:translation elongation factor activity"/>
    <property type="evidence" value="ECO:0007669"/>
    <property type="project" value="UniProtKB-KW"/>
</dbReference>
<dbReference type="GO" id="GO:0005737">
    <property type="term" value="C:cytoplasm"/>
    <property type="evidence" value="ECO:0007669"/>
    <property type="project" value="InterPro"/>
</dbReference>
<dbReference type="InterPro" id="IPR036388">
    <property type="entry name" value="WH-like_DNA-bd_sf"/>
</dbReference>
<dbReference type="InterPro" id="IPR015191">
    <property type="entry name" value="SelB_WHD4"/>
</dbReference>
<evidence type="ECO:0000259" key="1">
    <source>
        <dbReference type="Pfam" id="PF09107"/>
    </source>
</evidence>
<comment type="caution">
    <text evidence="2">The sequence shown here is derived from an EMBL/GenBank/DDBJ whole genome shotgun (WGS) entry which is preliminary data.</text>
</comment>
<evidence type="ECO:0000313" key="3">
    <source>
        <dbReference type="Proteomes" id="UP000475532"/>
    </source>
</evidence>
<dbReference type="RefSeq" id="WP_203596083.1">
    <property type="nucleotide sequence ID" value="NZ_JAAGLI010000100.1"/>
</dbReference>
<dbReference type="GO" id="GO:0005525">
    <property type="term" value="F:GTP binding"/>
    <property type="evidence" value="ECO:0007669"/>
    <property type="project" value="InterPro"/>
</dbReference>
<dbReference type="Pfam" id="PF09107">
    <property type="entry name" value="WHD_3rd_SelB"/>
    <property type="match status" value="1"/>
</dbReference>
<accession>A0A6L9QAM4</accession>
<protein>
    <submittedName>
        <fullName evidence="2">Selenocysteine-specific translation elongation factor</fullName>
    </submittedName>
</protein>
<dbReference type="Gene3D" id="1.10.10.10">
    <property type="entry name" value="Winged helix-like DNA-binding domain superfamily/Winged helix DNA-binding domain"/>
    <property type="match status" value="1"/>
</dbReference>
<sequence length="122" mass="12831">PTAIAATPPPPWTAAVERLRAGLADAPFVPPSPERLDELGLTGDLLTAAERAGAVLRVPEDEGDIILAPGADQEALRVLNGLPQPFTPGQAADALSTDRRVAVALLRHLDRLGHTERRPAGR</sequence>
<reference evidence="2 3" key="1">
    <citation type="submission" date="2020-01" db="EMBL/GenBank/DDBJ databases">
        <title>Insect and environment-associated Actinomycetes.</title>
        <authorList>
            <person name="Currrie C."/>
            <person name="Chevrette M."/>
            <person name="Carlson C."/>
            <person name="Stubbendieck R."/>
            <person name="Wendt-Pienkowski E."/>
        </authorList>
    </citation>
    <scope>NUCLEOTIDE SEQUENCE [LARGE SCALE GENOMIC DNA]</scope>
    <source>
        <strain evidence="2 3">SID10258</strain>
    </source>
</reference>
<proteinExistence type="predicted"/>
<keyword evidence="2" id="KW-0251">Elongation factor</keyword>
<dbReference type="Proteomes" id="UP000475532">
    <property type="component" value="Unassembled WGS sequence"/>
</dbReference>
<organism evidence="2 3">
    <name type="scientific">Actinomadura bangladeshensis</name>
    <dbReference type="NCBI Taxonomy" id="453573"/>
    <lineage>
        <taxon>Bacteria</taxon>
        <taxon>Bacillati</taxon>
        <taxon>Actinomycetota</taxon>
        <taxon>Actinomycetes</taxon>
        <taxon>Streptosporangiales</taxon>
        <taxon>Thermomonosporaceae</taxon>
        <taxon>Actinomadura</taxon>
    </lineage>
</organism>
<keyword evidence="2" id="KW-0648">Protein biosynthesis</keyword>
<feature type="non-terminal residue" evidence="2">
    <location>
        <position position="1"/>
    </location>
</feature>
<evidence type="ECO:0000313" key="2">
    <source>
        <dbReference type="EMBL" id="NEA21673.1"/>
    </source>
</evidence>
<dbReference type="AlphaFoldDB" id="A0A6L9QAM4"/>
<dbReference type="EMBL" id="JAAGLI010000100">
    <property type="protein sequence ID" value="NEA21673.1"/>
    <property type="molecule type" value="Genomic_DNA"/>
</dbReference>
<feature type="domain" description="Elongation factor SelB fourth winged-helix" evidence="1">
    <location>
        <begin position="79"/>
        <end position="119"/>
    </location>
</feature>
<gene>
    <name evidence="2" type="ORF">G3I70_04045</name>
</gene>